<feature type="transmembrane region" description="Helical" evidence="2">
    <location>
        <begin position="20"/>
        <end position="43"/>
    </location>
</feature>
<sequence>MRLTGLMSALQRILDTLWLSILWWLCVLLVVPAAAGTTALLAVSARMQDARLESGVTRAFARELRRSMRTATVVLGSWVVLAGVLAVNLSVVGAMGALRIPLLITLLAVGMTLALYASVLPMAIVTDPGASARGVLRRASCALLRAPLGAVHTILGMACAVVLVVALPLAALVVPGGLAHIAAMSWRRAHRTAPAVPPRADSGGPTGILRRDEFSLSGGLAPGR</sequence>
<organism evidence="3 4">
    <name type="scientific">Bogoriella caseilytica</name>
    <dbReference type="NCBI Taxonomy" id="56055"/>
    <lineage>
        <taxon>Bacteria</taxon>
        <taxon>Bacillati</taxon>
        <taxon>Actinomycetota</taxon>
        <taxon>Actinomycetes</taxon>
        <taxon>Micrococcales</taxon>
        <taxon>Bogoriellaceae</taxon>
        <taxon>Bogoriella</taxon>
    </lineage>
</organism>
<dbReference type="RefSeq" id="WP_123303870.1">
    <property type="nucleotide sequence ID" value="NZ_RKHK01000001.1"/>
</dbReference>
<proteinExistence type="predicted"/>
<dbReference type="Proteomes" id="UP000280668">
    <property type="component" value="Unassembled WGS sequence"/>
</dbReference>
<dbReference type="EMBL" id="RKHK01000001">
    <property type="protein sequence ID" value="ROR73456.1"/>
    <property type="molecule type" value="Genomic_DNA"/>
</dbReference>
<reference evidence="3 4" key="1">
    <citation type="submission" date="2018-11" db="EMBL/GenBank/DDBJ databases">
        <title>Sequencing the genomes of 1000 actinobacteria strains.</title>
        <authorList>
            <person name="Klenk H.-P."/>
        </authorList>
    </citation>
    <scope>NUCLEOTIDE SEQUENCE [LARGE SCALE GENOMIC DNA]</scope>
    <source>
        <strain evidence="3 4">DSM 11294</strain>
    </source>
</reference>
<dbReference type="AlphaFoldDB" id="A0A3N2BDX7"/>
<name>A0A3N2BDX7_9MICO</name>
<keyword evidence="4" id="KW-1185">Reference proteome</keyword>
<evidence type="ECO:0000256" key="1">
    <source>
        <dbReference type="SAM" id="MobiDB-lite"/>
    </source>
</evidence>
<comment type="caution">
    <text evidence="3">The sequence shown here is derived from an EMBL/GenBank/DDBJ whole genome shotgun (WGS) entry which is preliminary data.</text>
</comment>
<accession>A0A3N2BDX7</accession>
<feature type="transmembrane region" description="Helical" evidence="2">
    <location>
        <begin position="146"/>
        <end position="174"/>
    </location>
</feature>
<gene>
    <name evidence="3" type="ORF">EDD31_1837</name>
</gene>
<evidence type="ECO:0000313" key="3">
    <source>
        <dbReference type="EMBL" id="ROR73456.1"/>
    </source>
</evidence>
<feature type="transmembrane region" description="Helical" evidence="2">
    <location>
        <begin position="72"/>
        <end position="96"/>
    </location>
</feature>
<feature type="transmembrane region" description="Helical" evidence="2">
    <location>
        <begin position="102"/>
        <end position="125"/>
    </location>
</feature>
<dbReference type="Pfam" id="PF04854">
    <property type="entry name" value="DUF624"/>
    <property type="match status" value="1"/>
</dbReference>
<keyword evidence="2" id="KW-0812">Transmembrane</keyword>
<evidence type="ECO:0000256" key="2">
    <source>
        <dbReference type="SAM" id="Phobius"/>
    </source>
</evidence>
<keyword evidence="2" id="KW-0472">Membrane</keyword>
<keyword evidence="2" id="KW-1133">Transmembrane helix</keyword>
<evidence type="ECO:0000313" key="4">
    <source>
        <dbReference type="Proteomes" id="UP000280668"/>
    </source>
</evidence>
<protein>
    <submittedName>
        <fullName evidence="3">Putative membrane protein YesL</fullName>
    </submittedName>
</protein>
<dbReference type="OrthoDB" id="9814991at2"/>
<feature type="region of interest" description="Disordered" evidence="1">
    <location>
        <begin position="194"/>
        <end position="224"/>
    </location>
</feature>
<dbReference type="InterPro" id="IPR006938">
    <property type="entry name" value="DUF624"/>
</dbReference>